<gene>
    <name evidence="2" type="primary">yeaZ</name>
    <name evidence="2" type="ORF">FTV88_3027</name>
</gene>
<reference evidence="3" key="1">
    <citation type="submission" date="2019-11" db="EMBL/GenBank/DDBJ databases">
        <title>Genome sequence of Heliorestis convoluta strain HH, an alkaliphilic and minimalistic phototrophic bacterium from a soda lake in Egypt.</title>
        <authorList>
            <person name="Dewey E.D."/>
            <person name="Stokes L.M."/>
            <person name="Burchell B.M."/>
            <person name="Shaffer K.N."/>
            <person name="Huntington A.M."/>
            <person name="Baker J.M."/>
            <person name="Nadendla S."/>
            <person name="Giglio M.G."/>
            <person name="Touchman J.W."/>
            <person name="Blankenship R.E."/>
            <person name="Madigan M.T."/>
            <person name="Sattley W.M."/>
        </authorList>
    </citation>
    <scope>NUCLEOTIDE SEQUENCE [LARGE SCALE GENOMIC DNA]</scope>
    <source>
        <strain evidence="3">HH</strain>
    </source>
</reference>
<evidence type="ECO:0000259" key="1">
    <source>
        <dbReference type="Pfam" id="PF00814"/>
    </source>
</evidence>
<organism evidence="2 3">
    <name type="scientific">Heliorestis convoluta</name>
    <dbReference type="NCBI Taxonomy" id="356322"/>
    <lineage>
        <taxon>Bacteria</taxon>
        <taxon>Bacillati</taxon>
        <taxon>Bacillota</taxon>
        <taxon>Clostridia</taxon>
        <taxon>Eubacteriales</taxon>
        <taxon>Heliobacteriaceae</taxon>
        <taxon>Heliorestis</taxon>
    </lineage>
</organism>
<dbReference type="GO" id="GO:0002949">
    <property type="term" value="P:tRNA threonylcarbamoyladenosine modification"/>
    <property type="evidence" value="ECO:0007669"/>
    <property type="project" value="InterPro"/>
</dbReference>
<keyword evidence="3" id="KW-1185">Reference proteome</keyword>
<name>A0A5Q2N6U4_9FIRM</name>
<dbReference type="OrthoDB" id="9784166at2"/>
<dbReference type="InterPro" id="IPR043129">
    <property type="entry name" value="ATPase_NBD"/>
</dbReference>
<dbReference type="GO" id="GO:0008233">
    <property type="term" value="F:peptidase activity"/>
    <property type="evidence" value="ECO:0007669"/>
    <property type="project" value="UniProtKB-KW"/>
</dbReference>
<keyword evidence="2" id="KW-0378">Hydrolase</keyword>
<sequence>MYVLGLDCSTTVTTIAIVSDEKVIAETFLHTQGTHSERLMPALEQTLALSRCKLSDLHGFAVAIGPGSFTGLRIALASVKGMAHPLGLPVVAIPTLDALARNIAHSSAFICPILDARKSEVYTALYEAEGEGMKRLSPYEALSPQQLIQQLESKWKEQKKPILFLGDAVPVYRSYLEEAMGPSALFAPPELAYPRGSQVARLGWQRLQSGEEDSLHELAPLYIRPSEAEVNYKKQQALKGATT</sequence>
<dbReference type="CDD" id="cd24032">
    <property type="entry name" value="ASKHA_NBD_TsaB"/>
    <property type="match status" value="1"/>
</dbReference>
<dbReference type="InterPro" id="IPR022496">
    <property type="entry name" value="T6A_TsaB"/>
</dbReference>
<dbReference type="InterPro" id="IPR000905">
    <property type="entry name" value="Gcp-like_dom"/>
</dbReference>
<evidence type="ECO:0000313" key="3">
    <source>
        <dbReference type="Proteomes" id="UP000366051"/>
    </source>
</evidence>
<dbReference type="Pfam" id="PF00814">
    <property type="entry name" value="TsaD"/>
    <property type="match status" value="1"/>
</dbReference>
<dbReference type="AlphaFoldDB" id="A0A5Q2N6U4"/>
<dbReference type="GO" id="GO:0005829">
    <property type="term" value="C:cytosol"/>
    <property type="evidence" value="ECO:0007669"/>
    <property type="project" value="TreeGrafter"/>
</dbReference>
<feature type="domain" description="Gcp-like" evidence="1">
    <location>
        <begin position="33"/>
        <end position="232"/>
    </location>
</feature>
<dbReference type="EMBL" id="CP045875">
    <property type="protein sequence ID" value="QGG49102.1"/>
    <property type="molecule type" value="Genomic_DNA"/>
</dbReference>
<dbReference type="GO" id="GO:0006508">
    <property type="term" value="P:proteolysis"/>
    <property type="evidence" value="ECO:0007669"/>
    <property type="project" value="UniProtKB-KW"/>
</dbReference>
<dbReference type="Gene3D" id="3.30.420.40">
    <property type="match status" value="2"/>
</dbReference>
<dbReference type="PANTHER" id="PTHR11735">
    <property type="entry name" value="TRNA N6-ADENOSINE THREONYLCARBAMOYLTRANSFERASE"/>
    <property type="match status" value="1"/>
</dbReference>
<protein>
    <submittedName>
        <fullName evidence="2">Glycoprotease protein family member</fullName>
    </submittedName>
</protein>
<dbReference type="PANTHER" id="PTHR11735:SF11">
    <property type="entry name" value="TRNA THREONYLCARBAMOYLADENOSINE BIOSYNTHESIS PROTEIN TSAB"/>
    <property type="match status" value="1"/>
</dbReference>
<proteinExistence type="predicted"/>
<dbReference type="SUPFAM" id="SSF53067">
    <property type="entry name" value="Actin-like ATPase domain"/>
    <property type="match status" value="2"/>
</dbReference>
<dbReference type="Proteomes" id="UP000366051">
    <property type="component" value="Chromosome"/>
</dbReference>
<dbReference type="KEGG" id="hcv:FTV88_3027"/>
<keyword evidence="2" id="KW-0645">Protease</keyword>
<evidence type="ECO:0000313" key="2">
    <source>
        <dbReference type="EMBL" id="QGG49102.1"/>
    </source>
</evidence>
<accession>A0A5Q2N6U4</accession>
<dbReference type="RefSeq" id="WP_153726145.1">
    <property type="nucleotide sequence ID" value="NZ_CP045875.1"/>
</dbReference>
<dbReference type="NCBIfam" id="TIGR03725">
    <property type="entry name" value="T6A_YeaZ"/>
    <property type="match status" value="1"/>
</dbReference>